<feature type="compositionally biased region" description="Low complexity" evidence="1">
    <location>
        <begin position="262"/>
        <end position="271"/>
    </location>
</feature>
<accession>A0A6B0VAD2</accession>
<dbReference type="EMBL" id="GIFC01016388">
    <property type="protein sequence ID" value="MXU98471.1"/>
    <property type="molecule type" value="Transcribed_RNA"/>
</dbReference>
<name>A0A6B0VAD2_IXORI</name>
<dbReference type="AlphaFoldDB" id="A0A6B0VAD2"/>
<evidence type="ECO:0000256" key="2">
    <source>
        <dbReference type="SAM" id="SignalP"/>
    </source>
</evidence>
<feature type="chain" id="PRO_5025441821" evidence="2">
    <location>
        <begin position="17"/>
        <end position="337"/>
    </location>
</feature>
<sequence length="337" mass="36567">MHVFLLAFLAVGTVSRRSLQWMICVALSLVASREANARCQVTEWRTRPWASRYVLLSRGKARWGLPLGGRDMGKLRDRQHPSVRGVTARRRCALSWRAVRAWMYHMAATRAIPMAKEEKAMPTTASIMTPTKTTGGCWASVGFLGRGRDEPDVALGAGSGKVDPCPLPPMGRDSCCCSPGELCSMGGPLAGPPAAAIAEPSLPRTPKGPQVSTAANLLPGASEPAECAKAAHGSPTSWHCMTPACRSLLEAEQASNLHLSRRTSPASSASSLKENRFQQGTWRKDPRPLLPKCCSFTPIRLGQPSFRSIHFCETCDSGRLAFVSQHFVTMVHRSETF</sequence>
<reference evidence="3" key="1">
    <citation type="submission" date="2019-12" db="EMBL/GenBank/DDBJ databases">
        <title>An insight into the sialome of adult female Ixodes ricinus ticks feeding for 6 days.</title>
        <authorList>
            <person name="Perner J."/>
            <person name="Ribeiro J.M.C."/>
        </authorList>
    </citation>
    <scope>NUCLEOTIDE SEQUENCE</scope>
    <source>
        <strain evidence="3">Semi-engorged</strain>
        <tissue evidence="3">Salivary glands</tissue>
    </source>
</reference>
<feature type="region of interest" description="Disordered" evidence="1">
    <location>
        <begin position="258"/>
        <end position="283"/>
    </location>
</feature>
<feature type="signal peptide" evidence="2">
    <location>
        <begin position="1"/>
        <end position="16"/>
    </location>
</feature>
<proteinExistence type="predicted"/>
<protein>
    <submittedName>
        <fullName evidence="3">Putative secreted protein</fullName>
    </submittedName>
</protein>
<organism evidence="3">
    <name type="scientific">Ixodes ricinus</name>
    <name type="common">Common tick</name>
    <name type="synonym">Acarus ricinus</name>
    <dbReference type="NCBI Taxonomy" id="34613"/>
    <lineage>
        <taxon>Eukaryota</taxon>
        <taxon>Metazoa</taxon>
        <taxon>Ecdysozoa</taxon>
        <taxon>Arthropoda</taxon>
        <taxon>Chelicerata</taxon>
        <taxon>Arachnida</taxon>
        <taxon>Acari</taxon>
        <taxon>Parasitiformes</taxon>
        <taxon>Ixodida</taxon>
        <taxon>Ixodoidea</taxon>
        <taxon>Ixodidae</taxon>
        <taxon>Ixodinae</taxon>
        <taxon>Ixodes</taxon>
    </lineage>
</organism>
<keyword evidence="2" id="KW-0732">Signal</keyword>
<evidence type="ECO:0000313" key="3">
    <source>
        <dbReference type="EMBL" id="MXU98471.1"/>
    </source>
</evidence>
<evidence type="ECO:0000256" key="1">
    <source>
        <dbReference type="SAM" id="MobiDB-lite"/>
    </source>
</evidence>